<evidence type="ECO:0000313" key="1">
    <source>
        <dbReference type="EMBL" id="KAI9457069.1"/>
    </source>
</evidence>
<keyword evidence="2" id="KW-1185">Reference proteome</keyword>
<dbReference type="Proteomes" id="UP001207468">
    <property type="component" value="Unassembled WGS sequence"/>
</dbReference>
<name>A0ACC0U123_9AGAM</name>
<protein>
    <submittedName>
        <fullName evidence="1">Uncharacterized protein</fullName>
    </submittedName>
</protein>
<gene>
    <name evidence="1" type="ORF">F5148DRAFT_1151237</name>
</gene>
<organism evidence="1 2">
    <name type="scientific">Russula earlei</name>
    <dbReference type="NCBI Taxonomy" id="71964"/>
    <lineage>
        <taxon>Eukaryota</taxon>
        <taxon>Fungi</taxon>
        <taxon>Dikarya</taxon>
        <taxon>Basidiomycota</taxon>
        <taxon>Agaricomycotina</taxon>
        <taxon>Agaricomycetes</taxon>
        <taxon>Russulales</taxon>
        <taxon>Russulaceae</taxon>
        <taxon>Russula</taxon>
    </lineage>
</organism>
<evidence type="ECO:0000313" key="2">
    <source>
        <dbReference type="Proteomes" id="UP001207468"/>
    </source>
</evidence>
<accession>A0ACC0U123</accession>
<proteinExistence type="predicted"/>
<reference evidence="1" key="1">
    <citation type="submission" date="2021-03" db="EMBL/GenBank/DDBJ databases">
        <title>Evolutionary priming and transition to the ectomycorrhizal habit in an iconic lineage of mushroom-forming fungi: is preadaptation a requirement?</title>
        <authorList>
            <consortium name="DOE Joint Genome Institute"/>
            <person name="Looney B.P."/>
            <person name="Miyauchi S."/>
            <person name="Morin E."/>
            <person name="Drula E."/>
            <person name="Courty P.E."/>
            <person name="Chicoki N."/>
            <person name="Fauchery L."/>
            <person name="Kohler A."/>
            <person name="Kuo A."/>
            <person name="LaButti K."/>
            <person name="Pangilinan J."/>
            <person name="Lipzen A."/>
            <person name="Riley R."/>
            <person name="Andreopoulos W."/>
            <person name="He G."/>
            <person name="Johnson J."/>
            <person name="Barry K.W."/>
            <person name="Grigoriev I.V."/>
            <person name="Nagy L."/>
            <person name="Hibbett D."/>
            <person name="Henrissat B."/>
            <person name="Matheny P.B."/>
            <person name="Labbe J."/>
            <person name="Martin A.F."/>
        </authorList>
    </citation>
    <scope>NUCLEOTIDE SEQUENCE</scope>
    <source>
        <strain evidence="1">BPL698</strain>
    </source>
</reference>
<sequence>MSGALTSEPDERCLRPGKTVKAVWWDVMLSGGLRCVCMMKGIQDWSRWWRDVDERSKENRGERRGSEGGGDERKDKRDDMGVVGMKGGWRVMAKATTESQRKRNGGWKAGHSASVDRREENDGNIIRDIDIDAPAFMWYEVRVGE</sequence>
<dbReference type="EMBL" id="JAGFNK010000226">
    <property type="protein sequence ID" value="KAI9457069.1"/>
    <property type="molecule type" value="Genomic_DNA"/>
</dbReference>
<comment type="caution">
    <text evidence="1">The sequence shown here is derived from an EMBL/GenBank/DDBJ whole genome shotgun (WGS) entry which is preliminary data.</text>
</comment>